<dbReference type="CDD" id="cd17321">
    <property type="entry name" value="MFS_MMR_MDR_like"/>
    <property type="match status" value="1"/>
</dbReference>
<evidence type="ECO:0000256" key="5">
    <source>
        <dbReference type="ARBA" id="ARBA00022989"/>
    </source>
</evidence>
<feature type="transmembrane region" description="Helical" evidence="7">
    <location>
        <begin position="474"/>
        <end position="499"/>
    </location>
</feature>
<dbReference type="Gene3D" id="1.20.1250.20">
    <property type="entry name" value="MFS general substrate transporter like domains"/>
    <property type="match status" value="2"/>
</dbReference>
<comment type="caution">
    <text evidence="10">The sequence shown here is derived from an EMBL/GenBank/DDBJ whole genome shotgun (WGS) entry which is preliminary data.</text>
</comment>
<dbReference type="SUPFAM" id="SSF103473">
    <property type="entry name" value="MFS general substrate transporter"/>
    <property type="match status" value="1"/>
</dbReference>
<feature type="transmembrane region" description="Helical" evidence="7">
    <location>
        <begin position="295"/>
        <end position="317"/>
    </location>
</feature>
<evidence type="ECO:0000256" key="4">
    <source>
        <dbReference type="ARBA" id="ARBA00022692"/>
    </source>
</evidence>
<dbReference type="RefSeq" id="WP_124761463.1">
    <property type="nucleotide sequence ID" value="NZ_JAFBDY010000001.1"/>
</dbReference>
<evidence type="ECO:0000256" key="2">
    <source>
        <dbReference type="ARBA" id="ARBA00022448"/>
    </source>
</evidence>
<dbReference type="PANTHER" id="PTHR42718:SF46">
    <property type="entry name" value="BLR6921 PROTEIN"/>
    <property type="match status" value="1"/>
</dbReference>
<sequence>MRRNPWFILSILLLGIFVALEANAFTTPATPYISADFGISIANSGVLTLLASAAAIALSPLFGRLGDQIGRKQVIVAGLIIFVAAQSLKVFTPHVSLYLVGALFQGVGYALIFPNIFAYIPELFPEEKRGKAIGLFMLFCYIATGTGGAISGALIETWGWRSVYAVSASFSAIGLILISLIVPKSEKGRKSELDYKGSTIFLLTISILVGLPLIFSNFGVGWLLGGAAVVIVLLTFFLQLQKKEKYPTIDLKLLKLKGVYIPSILIAVQNFMMLSILMSLTFLASGNPNLNALQVGMITTVLFTTAMVVSPLIGFLLDRYNPIYLVYLSLISGIVGIILYLRVDMSSTMLSILIVMGFVGLCSSLLNASLMKIVINYTPEDKKGVSTGTFTLFKDLGLPIGSTLGLTIYGLSTSRGFDSAISERASNLGLNADQTSMLIQAKNSGEVPTELEGILSQVNVQITDLLTSAQAESVAAGINTLGIINLVVFIGITVLSLGLMKMKPLSEEIPDVTVEAEPALDKA</sequence>
<keyword evidence="4 7" id="KW-0812">Transmembrane</keyword>
<gene>
    <name evidence="10" type="ORF">EBB45_00285</name>
</gene>
<feature type="transmembrane region" description="Helical" evidence="7">
    <location>
        <begin position="132"/>
        <end position="155"/>
    </location>
</feature>
<feature type="transmembrane region" description="Helical" evidence="7">
    <location>
        <begin position="220"/>
        <end position="238"/>
    </location>
</feature>
<keyword evidence="6 7" id="KW-0472">Membrane</keyword>
<feature type="transmembrane region" description="Helical" evidence="7">
    <location>
        <begin position="40"/>
        <end position="62"/>
    </location>
</feature>
<dbReference type="PANTHER" id="PTHR42718">
    <property type="entry name" value="MAJOR FACILITATOR SUPERFAMILY MULTIDRUG TRANSPORTER MFSC"/>
    <property type="match status" value="1"/>
</dbReference>
<dbReference type="InterPro" id="IPR011701">
    <property type="entry name" value="MFS"/>
</dbReference>
<comment type="subcellular location">
    <subcellularLocation>
        <location evidence="1">Cell membrane</location>
        <topology evidence="1">Multi-pass membrane protein</topology>
    </subcellularLocation>
</comment>
<feature type="transmembrane region" description="Helical" evidence="7">
    <location>
        <begin position="195"/>
        <end position="214"/>
    </location>
</feature>
<evidence type="ECO:0000256" key="6">
    <source>
        <dbReference type="ARBA" id="ARBA00023136"/>
    </source>
</evidence>
<dbReference type="EMBL" id="RRCT01000001">
    <property type="protein sequence ID" value="RQW76030.1"/>
    <property type="molecule type" value="Genomic_DNA"/>
</dbReference>
<feature type="transmembrane region" description="Helical" evidence="7">
    <location>
        <begin position="97"/>
        <end position="120"/>
    </location>
</feature>
<keyword evidence="8" id="KW-0732">Signal</keyword>
<keyword evidence="3" id="KW-1003">Cell membrane</keyword>
<feature type="signal peptide" evidence="8">
    <location>
        <begin position="1"/>
        <end position="24"/>
    </location>
</feature>
<dbReference type="InterPro" id="IPR020846">
    <property type="entry name" value="MFS_dom"/>
</dbReference>
<evidence type="ECO:0000256" key="7">
    <source>
        <dbReference type="SAM" id="Phobius"/>
    </source>
</evidence>
<evidence type="ECO:0000256" key="3">
    <source>
        <dbReference type="ARBA" id="ARBA00022475"/>
    </source>
</evidence>
<evidence type="ECO:0000256" key="1">
    <source>
        <dbReference type="ARBA" id="ARBA00004651"/>
    </source>
</evidence>
<name>A0A3N9UJ67_9BACI</name>
<keyword evidence="5 7" id="KW-1133">Transmembrane helix</keyword>
<feature type="transmembrane region" description="Helical" evidence="7">
    <location>
        <begin position="259"/>
        <end position="283"/>
    </location>
</feature>
<keyword evidence="11" id="KW-1185">Reference proteome</keyword>
<evidence type="ECO:0000313" key="11">
    <source>
        <dbReference type="Proteomes" id="UP000274033"/>
    </source>
</evidence>
<feature type="domain" description="Major facilitator superfamily (MFS) profile" evidence="9">
    <location>
        <begin position="7"/>
        <end position="444"/>
    </location>
</feature>
<feature type="chain" id="PRO_5018255658" evidence="8">
    <location>
        <begin position="25"/>
        <end position="523"/>
    </location>
</feature>
<dbReference type="GO" id="GO:0022857">
    <property type="term" value="F:transmembrane transporter activity"/>
    <property type="evidence" value="ECO:0007669"/>
    <property type="project" value="InterPro"/>
</dbReference>
<protein>
    <submittedName>
        <fullName evidence="10">MFS transporter</fullName>
    </submittedName>
</protein>
<evidence type="ECO:0000256" key="8">
    <source>
        <dbReference type="SAM" id="SignalP"/>
    </source>
</evidence>
<dbReference type="OrthoDB" id="9816041at2"/>
<dbReference type="PROSITE" id="PS50850">
    <property type="entry name" value="MFS"/>
    <property type="match status" value="1"/>
</dbReference>
<evidence type="ECO:0000259" key="9">
    <source>
        <dbReference type="PROSITE" id="PS50850"/>
    </source>
</evidence>
<proteinExistence type="predicted"/>
<dbReference type="Pfam" id="PF07690">
    <property type="entry name" value="MFS_1"/>
    <property type="match status" value="1"/>
</dbReference>
<organism evidence="10 11">
    <name type="scientific">Lysinibacillus composti</name>
    <dbReference type="NCBI Taxonomy" id="720633"/>
    <lineage>
        <taxon>Bacteria</taxon>
        <taxon>Bacillati</taxon>
        <taxon>Bacillota</taxon>
        <taxon>Bacilli</taxon>
        <taxon>Bacillales</taxon>
        <taxon>Bacillaceae</taxon>
        <taxon>Lysinibacillus</taxon>
    </lineage>
</organism>
<feature type="transmembrane region" description="Helical" evidence="7">
    <location>
        <begin position="349"/>
        <end position="371"/>
    </location>
</feature>
<reference evidence="10 11" key="1">
    <citation type="journal article" date="2013" name="J. Microbiol.">
        <title>Lysinibacillus chungkukjangi sp. nov., isolated from Chungkukjang, Korean fermented soybean food.</title>
        <authorList>
            <person name="Kim S.J."/>
            <person name="Jang Y.H."/>
            <person name="Hamada M."/>
            <person name="Ahn J.H."/>
            <person name="Weon H.Y."/>
            <person name="Suzuki K."/>
            <person name="Whang K.S."/>
            <person name="Kwon S.W."/>
        </authorList>
    </citation>
    <scope>NUCLEOTIDE SEQUENCE [LARGE SCALE GENOMIC DNA]</scope>
    <source>
        <strain evidence="10 11">MCCC 1A12701</strain>
    </source>
</reference>
<dbReference type="AlphaFoldDB" id="A0A3N9UJ67"/>
<dbReference type="InterPro" id="IPR036259">
    <property type="entry name" value="MFS_trans_sf"/>
</dbReference>
<dbReference type="GO" id="GO:0005886">
    <property type="term" value="C:plasma membrane"/>
    <property type="evidence" value="ECO:0007669"/>
    <property type="project" value="UniProtKB-SubCell"/>
</dbReference>
<dbReference type="Proteomes" id="UP000274033">
    <property type="component" value="Unassembled WGS sequence"/>
</dbReference>
<feature type="transmembrane region" description="Helical" evidence="7">
    <location>
        <begin position="324"/>
        <end position="343"/>
    </location>
</feature>
<keyword evidence="2" id="KW-0813">Transport</keyword>
<feature type="transmembrane region" description="Helical" evidence="7">
    <location>
        <begin position="74"/>
        <end position="91"/>
    </location>
</feature>
<evidence type="ECO:0000313" key="10">
    <source>
        <dbReference type="EMBL" id="RQW76030.1"/>
    </source>
</evidence>
<feature type="transmembrane region" description="Helical" evidence="7">
    <location>
        <begin position="161"/>
        <end position="183"/>
    </location>
</feature>
<accession>A0A3N9UJ67</accession>